<proteinExistence type="predicted"/>
<keyword evidence="4" id="KW-1185">Reference proteome</keyword>
<feature type="compositionally biased region" description="Gly residues" evidence="1">
    <location>
        <begin position="74"/>
        <end position="84"/>
    </location>
</feature>
<keyword evidence="2" id="KW-0812">Transmembrane</keyword>
<feature type="region of interest" description="Disordered" evidence="1">
    <location>
        <begin position="47"/>
        <end position="89"/>
    </location>
</feature>
<dbReference type="AlphaFoldDB" id="A0A5Q2RJI9"/>
<dbReference type="RefSeq" id="WP_153759170.1">
    <property type="nucleotide sequence ID" value="NZ_CP045851.1"/>
</dbReference>
<evidence type="ECO:0000256" key="1">
    <source>
        <dbReference type="SAM" id="MobiDB-lite"/>
    </source>
</evidence>
<dbReference type="Proteomes" id="UP000334019">
    <property type="component" value="Chromosome"/>
</dbReference>
<dbReference type="KEGG" id="atq:GH723_08050"/>
<keyword evidence="2" id="KW-1133">Transmembrane helix</keyword>
<evidence type="ECO:0000313" key="4">
    <source>
        <dbReference type="Proteomes" id="UP000334019"/>
    </source>
</evidence>
<sequence length="204" mass="20441">MTLWRAAARRVRSAGDRGVGLVEYAMALALVALMLVAVVESFQESESDRLESSGARIGTPDLDVTPTVPPTIPPGGGDGGGSGSGTTSVVVSSVDQEGVENSNAHWTASVGFHLDGGGTPPEGVVITGTWEPSSTTSHTSCTTTASGGCTVSRWKLSNSSSGQKVPDDSATFTVTGISGPGYVAGDGVVGSTYTIARPGSTPAP</sequence>
<name>A0A5Q2RJI9_9ACTN</name>
<reference evidence="3 4" key="1">
    <citation type="submission" date="2019-11" db="EMBL/GenBank/DDBJ databases">
        <authorList>
            <person name="He Y."/>
        </authorList>
    </citation>
    <scope>NUCLEOTIDE SEQUENCE [LARGE SCALE GENOMIC DNA]</scope>
    <source>
        <strain evidence="3 4">SCSIO 58843</strain>
    </source>
</reference>
<keyword evidence="2" id="KW-0472">Membrane</keyword>
<evidence type="ECO:0000313" key="3">
    <source>
        <dbReference type="EMBL" id="QGG95062.1"/>
    </source>
</evidence>
<feature type="transmembrane region" description="Helical" evidence="2">
    <location>
        <begin position="21"/>
        <end position="39"/>
    </location>
</feature>
<accession>A0A5Q2RJI9</accession>
<organism evidence="3 4">
    <name type="scientific">Actinomarinicola tropica</name>
    <dbReference type="NCBI Taxonomy" id="2789776"/>
    <lineage>
        <taxon>Bacteria</taxon>
        <taxon>Bacillati</taxon>
        <taxon>Actinomycetota</taxon>
        <taxon>Acidimicrobiia</taxon>
        <taxon>Acidimicrobiales</taxon>
        <taxon>Iamiaceae</taxon>
        <taxon>Actinomarinicola</taxon>
    </lineage>
</organism>
<gene>
    <name evidence="3" type="ORF">GH723_08050</name>
</gene>
<evidence type="ECO:0000256" key="2">
    <source>
        <dbReference type="SAM" id="Phobius"/>
    </source>
</evidence>
<protein>
    <submittedName>
        <fullName evidence="3">Uncharacterized protein</fullName>
    </submittedName>
</protein>
<dbReference type="EMBL" id="CP045851">
    <property type="protein sequence ID" value="QGG95062.1"/>
    <property type="molecule type" value="Genomic_DNA"/>
</dbReference>